<evidence type="ECO:0000313" key="2">
    <source>
        <dbReference type="EMBL" id="GGH74648.1"/>
    </source>
</evidence>
<dbReference type="NCBIfam" id="TIGR04183">
    <property type="entry name" value="Por_Secre_tail"/>
    <property type="match status" value="1"/>
</dbReference>
<dbReference type="AlphaFoldDB" id="A0A917MXC1"/>
<dbReference type="RefSeq" id="WP_188955172.1">
    <property type="nucleotide sequence ID" value="NZ_BMIB01000004.1"/>
</dbReference>
<name>A0A917MXC1_9BACT</name>
<protein>
    <recommendedName>
        <fullName evidence="1">Secretion system C-terminal sorting domain-containing protein</fullName>
    </recommendedName>
</protein>
<gene>
    <name evidence="2" type="ORF">GCM10011379_37420</name>
</gene>
<evidence type="ECO:0000313" key="3">
    <source>
        <dbReference type="Proteomes" id="UP000627292"/>
    </source>
</evidence>
<proteinExistence type="predicted"/>
<accession>A0A917MXC1</accession>
<organism evidence="2 3">
    <name type="scientific">Filimonas zeae</name>
    <dbReference type="NCBI Taxonomy" id="1737353"/>
    <lineage>
        <taxon>Bacteria</taxon>
        <taxon>Pseudomonadati</taxon>
        <taxon>Bacteroidota</taxon>
        <taxon>Chitinophagia</taxon>
        <taxon>Chitinophagales</taxon>
        <taxon>Chitinophagaceae</taxon>
        <taxon>Filimonas</taxon>
    </lineage>
</organism>
<sequence>MRKNLLQHPSPLLFPVTVLFAGVCYGQSIERSLVGSGGKLSVKGNIELNYSVGEMAVATLQSSGNGTAFVCTEGFQQKQITDVKEVNIRTAWYSRLRVEAYPNPVRNMLTVYVYDDNFDEYRVDLYDASERLLQQYTLNRNKLEISMQQYPAGFYWLKFFNTRRQKDGTYQNFKPYKIIKVN</sequence>
<comment type="caution">
    <text evidence="2">The sequence shown here is derived from an EMBL/GenBank/DDBJ whole genome shotgun (WGS) entry which is preliminary data.</text>
</comment>
<dbReference type="Proteomes" id="UP000627292">
    <property type="component" value="Unassembled WGS sequence"/>
</dbReference>
<evidence type="ECO:0000259" key="1">
    <source>
        <dbReference type="Pfam" id="PF18962"/>
    </source>
</evidence>
<dbReference type="EMBL" id="BMIB01000004">
    <property type="protein sequence ID" value="GGH74648.1"/>
    <property type="molecule type" value="Genomic_DNA"/>
</dbReference>
<reference evidence="2" key="2">
    <citation type="submission" date="2020-09" db="EMBL/GenBank/DDBJ databases">
        <authorList>
            <person name="Sun Q."/>
            <person name="Zhou Y."/>
        </authorList>
    </citation>
    <scope>NUCLEOTIDE SEQUENCE</scope>
    <source>
        <strain evidence="2">CGMCC 1.15290</strain>
    </source>
</reference>
<dbReference type="InterPro" id="IPR026444">
    <property type="entry name" value="Secre_tail"/>
</dbReference>
<keyword evidence="3" id="KW-1185">Reference proteome</keyword>
<dbReference type="Pfam" id="PF18962">
    <property type="entry name" value="Por_Secre_tail"/>
    <property type="match status" value="1"/>
</dbReference>
<feature type="domain" description="Secretion system C-terminal sorting" evidence="1">
    <location>
        <begin position="101"/>
        <end position="163"/>
    </location>
</feature>
<reference evidence="2" key="1">
    <citation type="journal article" date="2014" name="Int. J. Syst. Evol. Microbiol.">
        <title>Complete genome sequence of Corynebacterium casei LMG S-19264T (=DSM 44701T), isolated from a smear-ripened cheese.</title>
        <authorList>
            <consortium name="US DOE Joint Genome Institute (JGI-PGF)"/>
            <person name="Walter F."/>
            <person name="Albersmeier A."/>
            <person name="Kalinowski J."/>
            <person name="Ruckert C."/>
        </authorList>
    </citation>
    <scope>NUCLEOTIDE SEQUENCE</scope>
    <source>
        <strain evidence="2">CGMCC 1.15290</strain>
    </source>
</reference>